<keyword evidence="2" id="KW-1185">Reference proteome</keyword>
<gene>
    <name evidence="1" type="ORF">BCAMP_12040</name>
</gene>
<dbReference type="Proteomes" id="UP000019243">
    <property type="component" value="Unassembled WGS sequence"/>
</dbReference>
<sequence>MLNEHVQKIVTNREQYEVKALRRVKQSNEQSKRTKQENKASEQVEICIGSDNKTQINCAFYTKNCRLFISV</sequence>
<comment type="caution">
    <text evidence="1">The sequence shown here is derived from an EMBL/GenBank/DDBJ whole genome shotgun (WGS) entry which is preliminary data.</text>
</comment>
<dbReference type="STRING" id="1265861.BCAMP_12040"/>
<name>W7CDI7_9LIST</name>
<dbReference type="AlphaFoldDB" id="W7CDI7"/>
<proteinExistence type="predicted"/>
<dbReference type="EMBL" id="AODH01000060">
    <property type="protein sequence ID" value="EUJ34982.1"/>
    <property type="molecule type" value="Genomic_DNA"/>
</dbReference>
<accession>W7CDI7</accession>
<evidence type="ECO:0000313" key="1">
    <source>
        <dbReference type="EMBL" id="EUJ34982.1"/>
    </source>
</evidence>
<reference evidence="1 2" key="1">
    <citation type="submission" date="2012-12" db="EMBL/GenBank/DDBJ databases">
        <title>Novel taxa of Listeriaceae from agricultural environments in the United States.</title>
        <authorList>
            <person name="den Bakker H.C."/>
            <person name="Allred A."/>
            <person name="Warchocki S."/>
            <person name="Wright E.M."/>
            <person name="Burrell A."/>
            <person name="Nightingale K.K."/>
            <person name="Kephart D."/>
            <person name="Wiedmann M."/>
        </authorList>
    </citation>
    <scope>NUCLEOTIDE SEQUENCE [LARGE SCALE GENOMIC DNA]</scope>
    <source>
        <strain evidence="1 2">FSL F6-1037</strain>
    </source>
</reference>
<organism evidence="1 2">
    <name type="scientific">Brochothrix campestris FSL F6-1037</name>
    <dbReference type="NCBI Taxonomy" id="1265861"/>
    <lineage>
        <taxon>Bacteria</taxon>
        <taxon>Bacillati</taxon>
        <taxon>Bacillota</taxon>
        <taxon>Bacilli</taxon>
        <taxon>Bacillales</taxon>
        <taxon>Listeriaceae</taxon>
        <taxon>Brochothrix</taxon>
    </lineage>
</organism>
<protein>
    <submittedName>
        <fullName evidence="1">Uncharacterized protein</fullName>
    </submittedName>
</protein>
<evidence type="ECO:0000313" key="2">
    <source>
        <dbReference type="Proteomes" id="UP000019243"/>
    </source>
</evidence>